<dbReference type="Pfam" id="PF18917">
    <property type="entry name" value="LiaI-LiaF-like_TM1"/>
    <property type="match status" value="1"/>
</dbReference>
<comment type="caution">
    <text evidence="3">The sequence shown here is derived from an EMBL/GenBank/DDBJ whole genome shotgun (WGS) entry which is preliminary data.</text>
</comment>
<dbReference type="InterPro" id="IPR043726">
    <property type="entry name" value="LiaI-LiaF-like_TM1"/>
</dbReference>
<name>A0A1G1WDL6_9BACT</name>
<dbReference type="STRING" id="1802595.A2134_00405"/>
<protein>
    <recommendedName>
        <fullName evidence="2">LiaI-LiaF-like transmembrane region domain-containing protein</fullName>
    </recommendedName>
</protein>
<proteinExistence type="predicted"/>
<evidence type="ECO:0000256" key="1">
    <source>
        <dbReference type="SAM" id="Phobius"/>
    </source>
</evidence>
<feature type="transmembrane region" description="Helical" evidence="1">
    <location>
        <begin position="59"/>
        <end position="80"/>
    </location>
</feature>
<dbReference type="EMBL" id="MHCR01000009">
    <property type="protein sequence ID" value="OGY25783.1"/>
    <property type="molecule type" value="Genomic_DNA"/>
</dbReference>
<evidence type="ECO:0000259" key="2">
    <source>
        <dbReference type="Pfam" id="PF18917"/>
    </source>
</evidence>
<feature type="transmembrane region" description="Helical" evidence="1">
    <location>
        <begin position="5"/>
        <end position="28"/>
    </location>
</feature>
<accession>A0A1G1WDL6</accession>
<evidence type="ECO:0000313" key="4">
    <source>
        <dbReference type="Proteomes" id="UP000178162"/>
    </source>
</evidence>
<organism evidence="3 4">
    <name type="scientific">Candidatus Woykebacteria bacterium RBG_16_39_9b</name>
    <dbReference type="NCBI Taxonomy" id="1802595"/>
    <lineage>
        <taxon>Bacteria</taxon>
        <taxon>Candidatus Woykeibacteriota</taxon>
    </lineage>
</organism>
<feature type="domain" description="LiaI-LiaF-like transmembrane region" evidence="2">
    <location>
        <begin position="5"/>
        <end position="50"/>
    </location>
</feature>
<feature type="transmembrane region" description="Helical" evidence="1">
    <location>
        <begin position="34"/>
        <end position="52"/>
    </location>
</feature>
<keyword evidence="1" id="KW-0812">Transmembrane</keyword>
<evidence type="ECO:0000313" key="3">
    <source>
        <dbReference type="EMBL" id="OGY25783.1"/>
    </source>
</evidence>
<reference evidence="3 4" key="1">
    <citation type="journal article" date="2016" name="Nat. Commun.">
        <title>Thousands of microbial genomes shed light on interconnected biogeochemical processes in an aquifer system.</title>
        <authorList>
            <person name="Anantharaman K."/>
            <person name="Brown C.T."/>
            <person name="Hug L.A."/>
            <person name="Sharon I."/>
            <person name="Castelle C.J."/>
            <person name="Probst A.J."/>
            <person name="Thomas B.C."/>
            <person name="Singh A."/>
            <person name="Wilkins M.J."/>
            <person name="Karaoz U."/>
            <person name="Brodie E.L."/>
            <person name="Williams K.H."/>
            <person name="Hubbard S.S."/>
            <person name="Banfield J.F."/>
        </authorList>
    </citation>
    <scope>NUCLEOTIDE SEQUENCE [LARGE SCALE GENOMIC DNA]</scope>
</reference>
<dbReference type="AlphaFoldDB" id="A0A1G1WDL6"/>
<sequence>MKRSIIAPIVLILLGIVFLLNNVGILSWDIWLSLWKFWPALLILIGVELFAGRAASIKTLIILFALIFIVPILITFTPLAKAPLISESIDIEESLGTATSGKIAIDLPSTNLNITPLATESAKFVEGKISYSQAGAKPIFSKSEENSAIILNISQSNEKQLPIVGNVKNNTSLLLTKRLPLEIKIKTTAATANLDLSSLSVKYFEFESGASSLTVKFNKDTSTRGVISTGASTINIEIPDGLEAKLLLEPKVGNITIDESRFSKEGDVYKTKQFDSASTKLELEVKSTAGTINVK</sequence>
<keyword evidence="1" id="KW-0472">Membrane</keyword>
<dbReference type="Proteomes" id="UP000178162">
    <property type="component" value="Unassembled WGS sequence"/>
</dbReference>
<gene>
    <name evidence="3" type="ORF">A2134_00405</name>
</gene>
<keyword evidence="1" id="KW-1133">Transmembrane helix</keyword>